<reference evidence="2" key="2">
    <citation type="submission" date="2025-08" db="UniProtKB">
        <authorList>
            <consortium name="Ensembl"/>
        </authorList>
    </citation>
    <scope>IDENTIFICATION</scope>
    <source>
        <strain evidence="2">Thorbecke</strain>
    </source>
</reference>
<dbReference type="Proteomes" id="UP000001811">
    <property type="component" value="Chromosome 17"/>
</dbReference>
<keyword evidence="3" id="KW-1185">Reference proteome</keyword>
<dbReference type="AlphaFoldDB" id="A0A5F9CA25"/>
<dbReference type="SMR" id="A0A5F9CA25"/>
<dbReference type="Ensembl" id="ENSOCUT00000049816.1">
    <property type="protein sequence ID" value="ENSOCUP00000030738.1"/>
    <property type="gene ID" value="ENSOCUG00000034937.1"/>
</dbReference>
<dbReference type="GO" id="GO:0003735">
    <property type="term" value="F:structural constituent of ribosome"/>
    <property type="evidence" value="ECO:0007669"/>
    <property type="project" value="InterPro"/>
</dbReference>
<dbReference type="STRING" id="9986.ENSOCUP00000030738"/>
<dbReference type="Pfam" id="PF08069">
    <property type="entry name" value="Ribosomal_S13_N"/>
    <property type="match status" value="1"/>
</dbReference>
<dbReference type="Bgee" id="ENSOCUG00000034937">
    <property type="expression patterns" value="Expressed in testis and 7 other cell types or tissues"/>
</dbReference>
<sequence length="66" mass="7391">MGHMLALTKGLSQWALPYCHCIPTWLDLASSDVKEIYKLATEHLTPLQVGCRGPGTWSIFCCFPRP</sequence>
<dbReference type="InParanoid" id="A0A5F9CA25"/>
<dbReference type="GO" id="GO:0006412">
    <property type="term" value="P:translation"/>
    <property type="evidence" value="ECO:0007669"/>
    <property type="project" value="InterPro"/>
</dbReference>
<reference evidence="2 3" key="1">
    <citation type="journal article" date="2011" name="Nature">
        <title>A high-resolution map of human evolutionary constraint using 29 mammals.</title>
        <authorList>
            <person name="Lindblad-Toh K."/>
            <person name="Garber M."/>
            <person name="Zuk O."/>
            <person name="Lin M.F."/>
            <person name="Parker B.J."/>
            <person name="Washietl S."/>
            <person name="Kheradpour P."/>
            <person name="Ernst J."/>
            <person name="Jordan G."/>
            <person name="Mauceli E."/>
            <person name="Ward L.D."/>
            <person name="Lowe C.B."/>
            <person name="Holloway A.K."/>
            <person name="Clamp M."/>
            <person name="Gnerre S."/>
            <person name="Alfoldi J."/>
            <person name="Beal K."/>
            <person name="Chang J."/>
            <person name="Clawson H."/>
            <person name="Cuff J."/>
            <person name="Di Palma F."/>
            <person name="Fitzgerald S."/>
            <person name="Flicek P."/>
            <person name="Guttman M."/>
            <person name="Hubisz M.J."/>
            <person name="Jaffe D.B."/>
            <person name="Jungreis I."/>
            <person name="Kent W.J."/>
            <person name="Kostka D."/>
            <person name="Lara M."/>
            <person name="Martins A.L."/>
            <person name="Massingham T."/>
            <person name="Moltke I."/>
            <person name="Raney B.J."/>
            <person name="Rasmussen M.D."/>
            <person name="Robinson J."/>
            <person name="Stark A."/>
            <person name="Vilella A.J."/>
            <person name="Wen J."/>
            <person name="Xie X."/>
            <person name="Zody M.C."/>
            <person name="Baldwin J."/>
            <person name="Bloom T."/>
            <person name="Chin C.W."/>
            <person name="Heiman D."/>
            <person name="Nicol R."/>
            <person name="Nusbaum C."/>
            <person name="Young S."/>
            <person name="Wilkinson J."/>
            <person name="Worley K.C."/>
            <person name="Kovar C.L."/>
            <person name="Muzny D.M."/>
            <person name="Gibbs R.A."/>
            <person name="Cree A."/>
            <person name="Dihn H.H."/>
            <person name="Fowler G."/>
            <person name="Jhangiani S."/>
            <person name="Joshi V."/>
            <person name="Lee S."/>
            <person name="Lewis L.R."/>
            <person name="Nazareth L.V."/>
            <person name="Okwuonu G."/>
            <person name="Santibanez J."/>
            <person name="Warren W.C."/>
            <person name="Mardis E.R."/>
            <person name="Weinstock G.M."/>
            <person name="Wilson R.K."/>
            <person name="Delehaunty K."/>
            <person name="Dooling D."/>
            <person name="Fronik C."/>
            <person name="Fulton L."/>
            <person name="Fulton B."/>
            <person name="Graves T."/>
            <person name="Minx P."/>
            <person name="Sodergren E."/>
            <person name="Birney E."/>
            <person name="Margulies E.H."/>
            <person name="Herrero J."/>
            <person name="Green E.D."/>
            <person name="Haussler D."/>
            <person name="Siepel A."/>
            <person name="Goldman N."/>
            <person name="Pollard K.S."/>
            <person name="Pedersen J.S."/>
            <person name="Lander E.S."/>
            <person name="Kellis M."/>
        </authorList>
    </citation>
    <scope>NUCLEOTIDE SEQUENCE [LARGE SCALE GENOMIC DNA]</scope>
    <source>
        <strain evidence="2 3">Thorbecke inbred</strain>
    </source>
</reference>
<accession>A0A5F9CA25</accession>
<dbReference type="InterPro" id="IPR012606">
    <property type="entry name" value="Ribosomal_uS15_N"/>
</dbReference>
<dbReference type="EMBL" id="AAGW02024288">
    <property type="status" value="NOT_ANNOTATED_CDS"/>
    <property type="molecule type" value="Genomic_DNA"/>
</dbReference>
<evidence type="ECO:0000313" key="3">
    <source>
        <dbReference type="Proteomes" id="UP000001811"/>
    </source>
</evidence>
<feature type="domain" description="Small ribosomal subunit protein uS15 N-terminal" evidence="1">
    <location>
        <begin position="1"/>
        <end position="51"/>
    </location>
</feature>
<dbReference type="GeneTree" id="ENSGT01140000285502"/>
<proteinExistence type="predicted"/>
<evidence type="ECO:0000313" key="2">
    <source>
        <dbReference type="Ensembl" id="ENSOCUP00000030738.1"/>
    </source>
</evidence>
<dbReference type="GO" id="GO:0005840">
    <property type="term" value="C:ribosome"/>
    <property type="evidence" value="ECO:0007669"/>
    <property type="project" value="InterPro"/>
</dbReference>
<reference evidence="2" key="3">
    <citation type="submission" date="2025-09" db="UniProtKB">
        <authorList>
            <consortium name="Ensembl"/>
        </authorList>
    </citation>
    <scope>IDENTIFICATION</scope>
    <source>
        <strain evidence="2">Thorbecke</strain>
    </source>
</reference>
<evidence type="ECO:0000259" key="1">
    <source>
        <dbReference type="Pfam" id="PF08069"/>
    </source>
</evidence>
<protein>
    <recommendedName>
        <fullName evidence="1">Small ribosomal subunit protein uS15 N-terminal domain-containing protein</fullName>
    </recommendedName>
</protein>
<organism evidence="2 3">
    <name type="scientific">Oryctolagus cuniculus</name>
    <name type="common">Rabbit</name>
    <dbReference type="NCBI Taxonomy" id="9986"/>
    <lineage>
        <taxon>Eukaryota</taxon>
        <taxon>Metazoa</taxon>
        <taxon>Chordata</taxon>
        <taxon>Craniata</taxon>
        <taxon>Vertebrata</taxon>
        <taxon>Euteleostomi</taxon>
        <taxon>Mammalia</taxon>
        <taxon>Eutheria</taxon>
        <taxon>Euarchontoglires</taxon>
        <taxon>Glires</taxon>
        <taxon>Lagomorpha</taxon>
        <taxon>Leporidae</taxon>
        <taxon>Oryctolagus</taxon>
    </lineage>
</organism>
<name>A0A5F9CA25_RABIT</name>